<dbReference type="OMA" id="KREPCYL"/>
<accession>A0A7I4Z4F2</accession>
<dbReference type="Proteomes" id="UP000025227">
    <property type="component" value="Unplaced"/>
</dbReference>
<protein>
    <submittedName>
        <fullName evidence="3">Reverse transcriptase domain-containing protein</fullName>
    </submittedName>
</protein>
<evidence type="ECO:0000313" key="3">
    <source>
        <dbReference type="WBParaSite" id="HCON_00171330-00001"/>
    </source>
</evidence>
<proteinExistence type="predicted"/>
<feature type="region of interest" description="Disordered" evidence="1">
    <location>
        <begin position="19"/>
        <end position="49"/>
    </location>
</feature>
<dbReference type="WBParaSite" id="HCON_00171330-00001">
    <property type="protein sequence ID" value="HCON_00171330-00001"/>
    <property type="gene ID" value="HCON_00171330"/>
</dbReference>
<evidence type="ECO:0000256" key="1">
    <source>
        <dbReference type="SAM" id="MobiDB-lite"/>
    </source>
</evidence>
<sequence length="262" mass="30620">MVNILSTRVKYTELSRKREVRLPSGGSASPRPSERWGSEVRQEQRGSEGAILRKPSEGRRKWKEYFDGLLNEEFARKNSSKLEATAGPIKLWTENEVRKAKGKMKVGKATGPGGVSIEAWKTLGEHGIKWLTRFLNTVTAKRRIPSAWRRSTIVVILKQKGDALECFKYRGIRFKGPTMKLYKRLVNSRLRELVPISQKQFGFLNEKSTTDVIFIARQVMEKYREKREPCYLAFLYLEKAFDRLPRQVLWRALRKRRRFQNI</sequence>
<dbReference type="OrthoDB" id="5810672at2759"/>
<dbReference type="AlphaFoldDB" id="A0A7I4Z4F2"/>
<organism evidence="2 3">
    <name type="scientific">Haemonchus contortus</name>
    <name type="common">Barber pole worm</name>
    <dbReference type="NCBI Taxonomy" id="6289"/>
    <lineage>
        <taxon>Eukaryota</taxon>
        <taxon>Metazoa</taxon>
        <taxon>Ecdysozoa</taxon>
        <taxon>Nematoda</taxon>
        <taxon>Chromadorea</taxon>
        <taxon>Rhabditida</taxon>
        <taxon>Rhabditina</taxon>
        <taxon>Rhabditomorpha</taxon>
        <taxon>Strongyloidea</taxon>
        <taxon>Trichostrongylidae</taxon>
        <taxon>Haemonchus</taxon>
    </lineage>
</organism>
<feature type="compositionally biased region" description="Basic and acidic residues" evidence="1">
    <location>
        <begin position="32"/>
        <end position="46"/>
    </location>
</feature>
<evidence type="ECO:0000313" key="2">
    <source>
        <dbReference type="Proteomes" id="UP000025227"/>
    </source>
</evidence>
<reference evidence="3" key="1">
    <citation type="submission" date="2020-12" db="UniProtKB">
        <authorList>
            <consortium name="WormBaseParasite"/>
        </authorList>
    </citation>
    <scope>IDENTIFICATION</scope>
    <source>
        <strain evidence="3">MHco3</strain>
    </source>
</reference>
<keyword evidence="2" id="KW-1185">Reference proteome</keyword>
<name>A0A7I4Z4F2_HAECO</name>
<dbReference type="PANTHER" id="PTHR19446">
    <property type="entry name" value="REVERSE TRANSCRIPTASES"/>
    <property type="match status" value="1"/>
</dbReference>